<organism evidence="1 2">
    <name type="scientific">Frigidibacter mobilis</name>
    <dbReference type="NCBI Taxonomy" id="1335048"/>
    <lineage>
        <taxon>Bacteria</taxon>
        <taxon>Pseudomonadati</taxon>
        <taxon>Pseudomonadota</taxon>
        <taxon>Alphaproteobacteria</taxon>
        <taxon>Rhodobacterales</taxon>
        <taxon>Paracoccaceae</taxon>
        <taxon>Frigidibacter</taxon>
    </lineage>
</organism>
<dbReference type="InterPro" id="IPR008949">
    <property type="entry name" value="Isoprenoid_synthase_dom_sf"/>
</dbReference>
<dbReference type="Pfam" id="PF00494">
    <property type="entry name" value="SQS_PSY"/>
    <property type="match status" value="1"/>
</dbReference>
<dbReference type="Proteomes" id="UP000076128">
    <property type="component" value="Chromosome"/>
</dbReference>
<dbReference type="InterPro" id="IPR002060">
    <property type="entry name" value="Squ/phyt_synthse"/>
</dbReference>
<accession>A0A165SLH5</accession>
<keyword evidence="2" id="KW-1185">Reference proteome</keyword>
<protein>
    <submittedName>
        <fullName evidence="1">Putative phytoene/squalene synthetase</fullName>
    </submittedName>
</protein>
<sequence>MSLHACAALVEAGDPDRFAAAMAAPPAARARLWPLYALNLELARAPWASAEPLVAEMRLQWWVDTLDRIAAGERPRTHEVAGPLAELIAETAQPVAPLQAIAEARRRDCWGEPFADSGELLAYLAGTAGNLMLAAGQALGAPAAAYPALQDAGLATGIANWLVAVPDLIARGRAPLPDPGPDGIAALARTGLDHLQRARKARATLPPSAIPALYPAWQAGALLSRAAADPGQVPRIPLRLSEFSRRGRLLLTAATGRI</sequence>
<dbReference type="AlphaFoldDB" id="A0A165SLH5"/>
<dbReference type="PATRIC" id="fig|1335048.3.peg.2002"/>
<evidence type="ECO:0000313" key="1">
    <source>
        <dbReference type="EMBL" id="AMY69169.1"/>
    </source>
</evidence>
<dbReference type="STRING" id="1335048.AKL17_1920"/>
<dbReference type="KEGG" id="daa:AKL17_1920"/>
<evidence type="ECO:0000313" key="2">
    <source>
        <dbReference type="Proteomes" id="UP000076128"/>
    </source>
</evidence>
<dbReference type="OrthoDB" id="9814909at2"/>
<dbReference type="RefSeq" id="WP_066812707.1">
    <property type="nucleotide sequence ID" value="NZ_CP012661.1"/>
</dbReference>
<gene>
    <name evidence="1" type="ORF">AKL17_1920</name>
</gene>
<dbReference type="Gene3D" id="1.10.600.10">
    <property type="entry name" value="Farnesyl Diphosphate Synthase"/>
    <property type="match status" value="1"/>
</dbReference>
<name>A0A165SLH5_9RHOB</name>
<reference evidence="1 2" key="1">
    <citation type="submission" date="2015-09" db="EMBL/GenBank/DDBJ databases">
        <title>Complete genome sequence of Defluviimonas alba cai42t isolated from an oilfield in Xinjiang.</title>
        <authorList>
            <person name="Geng S."/>
            <person name="Pan X."/>
            <person name="Wu X."/>
        </authorList>
    </citation>
    <scope>NUCLEOTIDE SEQUENCE [LARGE SCALE GENOMIC DNA]</scope>
    <source>
        <strain evidence="2">cai42</strain>
    </source>
</reference>
<dbReference type="SUPFAM" id="SSF48576">
    <property type="entry name" value="Terpenoid synthases"/>
    <property type="match status" value="1"/>
</dbReference>
<dbReference type="EMBL" id="CP012661">
    <property type="protein sequence ID" value="AMY69169.1"/>
    <property type="molecule type" value="Genomic_DNA"/>
</dbReference>
<proteinExistence type="predicted"/>